<feature type="compositionally biased region" description="Basic and acidic residues" evidence="1">
    <location>
        <begin position="578"/>
        <end position="590"/>
    </location>
</feature>
<dbReference type="EMBL" id="PYDT01000001">
    <property type="protein sequence ID" value="THU72269.1"/>
    <property type="molecule type" value="Genomic_DNA"/>
</dbReference>
<evidence type="ECO:0000313" key="3">
    <source>
        <dbReference type="Proteomes" id="UP000317650"/>
    </source>
</evidence>
<feature type="region of interest" description="Disordered" evidence="1">
    <location>
        <begin position="512"/>
        <end position="602"/>
    </location>
</feature>
<protein>
    <submittedName>
        <fullName evidence="2">Uncharacterized protein</fullName>
    </submittedName>
</protein>
<dbReference type="PANTHER" id="PTHR33472:SF24">
    <property type="entry name" value="VEGETATIVE CELL WALL PROTEIN GP1-LIKE"/>
    <property type="match status" value="1"/>
</dbReference>
<dbReference type="Proteomes" id="UP000317650">
    <property type="component" value="Chromosome 4"/>
</dbReference>
<dbReference type="PANTHER" id="PTHR33472">
    <property type="entry name" value="OS01G0106600 PROTEIN"/>
    <property type="match status" value="1"/>
</dbReference>
<feature type="compositionally biased region" description="Basic and acidic residues" evidence="1">
    <location>
        <begin position="291"/>
        <end position="319"/>
    </location>
</feature>
<keyword evidence="3" id="KW-1185">Reference proteome</keyword>
<sequence length="602" mass="66733">MADRRSQSQPFRFWLPAWTHSTRSSTPRQPVPTRQKSLRRDASQPSDHTTSSSPSSPTATRRVPQPSPPPPASSRNRPSSRPQARNANEQQRSRPQSPQPSPINSDKQAAVARNLRSQSALQTASTQVKSRLSSQAPQALATDSQSSSPAKRTSPSNQPLSLAHESQPTLASASPTILHPKSQARAIPLAKDSNPKPTRNHILQEPNLLLVSTNSLENKPLESYSISLPQPSTPEEQREKLKLEETEPSQSRKLEDTNKQTAQEKHKLKLRTNHPKNPTKAPNSYSTPEGTNRDNLRTTPETEEKPFTGERNEPKEQGEVKQLSTTSENRLITSPTQSGSVSLSINSNAEHRKETDTAEHTKDGSTREERKIAVSTIPQDSFYDGKRAVFKEEIKEGLSKLLQNIGTGYSGGARNGLSTNVITLAGNNSGASMIIGYEGTERENFYHAHKDQKLDKEKVDARGSCSEEKWQHSGKGAFTTSINNNVQSINNSAVDESSCSVRNPGVHLNLSRTKETLVSKRTVEPLETERTPSKPIQSQKPTREPRVRRRCLRALLMEPSESDPENPEKPQRHGCRYSCEEKKKLKDDNHGMSMTNSGLQNN</sequence>
<feature type="compositionally biased region" description="Basic and acidic residues" evidence="1">
    <location>
        <begin position="512"/>
        <end position="532"/>
    </location>
</feature>
<feature type="region of interest" description="Disordered" evidence="1">
    <location>
        <begin position="1"/>
        <end position="208"/>
    </location>
</feature>
<proteinExistence type="predicted"/>
<evidence type="ECO:0000313" key="2">
    <source>
        <dbReference type="EMBL" id="THU72269.1"/>
    </source>
</evidence>
<gene>
    <name evidence="2" type="ORF">C4D60_Mb04t10320</name>
</gene>
<feature type="compositionally biased region" description="Low complexity" evidence="1">
    <location>
        <begin position="43"/>
        <end position="64"/>
    </location>
</feature>
<accession>A0A4S8KB29</accession>
<name>A0A4S8KB29_MUSBA</name>
<dbReference type="STRING" id="52838.A0A4S8KB29"/>
<feature type="compositionally biased region" description="Low complexity" evidence="1">
    <location>
        <begin position="73"/>
        <end position="86"/>
    </location>
</feature>
<feature type="compositionally biased region" description="Polar residues" evidence="1">
    <location>
        <begin position="224"/>
        <end position="234"/>
    </location>
</feature>
<comment type="caution">
    <text evidence="2">The sequence shown here is derived from an EMBL/GenBank/DDBJ whole genome shotgun (WGS) entry which is preliminary data.</text>
</comment>
<feature type="compositionally biased region" description="Polar residues" evidence="1">
    <location>
        <begin position="592"/>
        <end position="602"/>
    </location>
</feature>
<feature type="compositionally biased region" description="Polar residues" evidence="1">
    <location>
        <begin position="19"/>
        <end position="35"/>
    </location>
</feature>
<feature type="region of interest" description="Disordered" evidence="1">
    <location>
        <begin position="221"/>
        <end position="370"/>
    </location>
</feature>
<organism evidence="2 3">
    <name type="scientific">Musa balbisiana</name>
    <name type="common">Banana</name>
    <dbReference type="NCBI Taxonomy" id="52838"/>
    <lineage>
        <taxon>Eukaryota</taxon>
        <taxon>Viridiplantae</taxon>
        <taxon>Streptophyta</taxon>
        <taxon>Embryophyta</taxon>
        <taxon>Tracheophyta</taxon>
        <taxon>Spermatophyta</taxon>
        <taxon>Magnoliopsida</taxon>
        <taxon>Liliopsida</taxon>
        <taxon>Zingiberales</taxon>
        <taxon>Musaceae</taxon>
        <taxon>Musa</taxon>
    </lineage>
</organism>
<feature type="compositionally biased region" description="Polar residues" evidence="1">
    <location>
        <begin position="322"/>
        <end position="348"/>
    </location>
</feature>
<reference evidence="2 3" key="1">
    <citation type="journal article" date="2019" name="Nat. Plants">
        <title>Genome sequencing of Musa balbisiana reveals subgenome evolution and function divergence in polyploid bananas.</title>
        <authorList>
            <person name="Yao X."/>
        </authorList>
    </citation>
    <scope>NUCLEOTIDE SEQUENCE [LARGE SCALE GENOMIC DNA]</scope>
    <source>
        <strain evidence="3">cv. DH-PKW</strain>
        <tissue evidence="2">Leaves</tissue>
    </source>
</reference>
<feature type="compositionally biased region" description="Basic and acidic residues" evidence="1">
    <location>
        <begin position="235"/>
        <end position="265"/>
    </location>
</feature>
<feature type="compositionally biased region" description="Polar residues" evidence="1">
    <location>
        <begin position="115"/>
        <end position="175"/>
    </location>
</feature>
<dbReference type="AlphaFoldDB" id="A0A4S8KB29"/>
<feature type="compositionally biased region" description="Basic and acidic residues" evidence="1">
    <location>
        <begin position="349"/>
        <end position="370"/>
    </location>
</feature>
<evidence type="ECO:0000256" key="1">
    <source>
        <dbReference type="SAM" id="MobiDB-lite"/>
    </source>
</evidence>
<feature type="compositionally biased region" description="Polar residues" evidence="1">
    <location>
        <begin position="280"/>
        <end position="290"/>
    </location>
</feature>